<reference evidence="11 12" key="1">
    <citation type="submission" date="2014-02" db="EMBL/GenBank/DDBJ databases">
        <title>Single nucleus genome sequencing reveals high similarity among nuclei of an endomycorrhizal fungus.</title>
        <authorList>
            <person name="Lin K."/>
            <person name="Geurts R."/>
            <person name="Zhang Z."/>
            <person name="Limpens E."/>
            <person name="Saunders D.G."/>
            <person name="Mu D."/>
            <person name="Pang E."/>
            <person name="Cao H."/>
            <person name="Cha H."/>
            <person name="Lin T."/>
            <person name="Zhou Q."/>
            <person name="Shang Y."/>
            <person name="Li Y."/>
            <person name="Ivanov S."/>
            <person name="Sharma T."/>
            <person name="Velzen R.V."/>
            <person name="Ruijter N.D."/>
            <person name="Aanen D.K."/>
            <person name="Win J."/>
            <person name="Kamoun S."/>
            <person name="Bisseling T."/>
            <person name="Huang S."/>
        </authorList>
    </citation>
    <scope>NUCLEOTIDE SEQUENCE [LARGE SCALE GENOMIC DNA]</scope>
    <source>
        <strain evidence="12">DAOM197198w</strain>
    </source>
</reference>
<keyword evidence="12" id="KW-1185">Reference proteome</keyword>
<evidence type="ECO:0000256" key="5">
    <source>
        <dbReference type="ARBA" id="ARBA00022824"/>
    </source>
</evidence>
<dbReference type="Pfam" id="PF23358">
    <property type="entry name" value="OST48_MD"/>
    <property type="match status" value="1"/>
</dbReference>
<evidence type="ECO:0000259" key="10">
    <source>
        <dbReference type="Pfam" id="PF23358"/>
    </source>
</evidence>
<comment type="function">
    <text evidence="8">Subunit of the oligosaccharyl transferase (OST) complex that catalyzes the initial transfer of a defined glycan (Glc(3)Man(9)GlcNAc(2) in eukaryotes) from the lipid carrier dolichol-pyrophosphate to an asparagine residue within an Asn-X-Ser/Thr consensus motif in nascent polypeptide chains, the first step in protein N-glycosylation. N-glycosylation occurs cotranslationally and the complex associates with the Sec61 complex at the channel-forming translocon complex that mediates protein translocation across the endoplasmic reticulum (ER).</text>
</comment>
<dbReference type="InterPro" id="IPR055459">
    <property type="entry name" value="OST48_MD"/>
</dbReference>
<feature type="transmembrane region" description="Helical" evidence="8">
    <location>
        <begin position="418"/>
        <end position="440"/>
    </location>
</feature>
<dbReference type="PANTHER" id="PTHR10830:SF0">
    <property type="entry name" value="DOLICHYL-DIPHOSPHOOLIGOSACCHARIDE--PROTEIN GLYCOSYLTRANSFERASE 48 KDA SUBUNIT"/>
    <property type="match status" value="1"/>
</dbReference>
<evidence type="ECO:0000313" key="12">
    <source>
        <dbReference type="Proteomes" id="UP000022910"/>
    </source>
</evidence>
<keyword evidence="5 8" id="KW-0256">Endoplasmic reticulum</keyword>
<feature type="domain" description="OST48 middle" evidence="10">
    <location>
        <begin position="295"/>
        <end position="441"/>
    </location>
</feature>
<name>A0A015MSM4_RHIIW</name>
<dbReference type="AlphaFoldDB" id="A0A015MSM4"/>
<evidence type="ECO:0000256" key="8">
    <source>
        <dbReference type="RuleBase" id="RU361142"/>
    </source>
</evidence>
<dbReference type="OrthoDB" id="29105at2759"/>
<keyword evidence="6 8" id="KW-1133">Transmembrane helix</keyword>
<dbReference type="Pfam" id="PF03345">
    <property type="entry name" value="OST48_N"/>
    <property type="match status" value="1"/>
</dbReference>
<keyword evidence="4 8" id="KW-0812">Transmembrane</keyword>
<dbReference type="GO" id="GO:0018279">
    <property type="term" value="P:protein N-linked glycosylation via asparagine"/>
    <property type="evidence" value="ECO:0007669"/>
    <property type="project" value="UniProtKB-UniRule"/>
</dbReference>
<gene>
    <name evidence="11" type="ORF">RirG_093920</name>
</gene>
<dbReference type="GO" id="GO:0008250">
    <property type="term" value="C:oligosaccharyltransferase complex"/>
    <property type="evidence" value="ECO:0007669"/>
    <property type="project" value="TreeGrafter"/>
</dbReference>
<accession>A0A015MSM4</accession>
<evidence type="ECO:0000259" key="9">
    <source>
        <dbReference type="Pfam" id="PF03345"/>
    </source>
</evidence>
<dbReference type="STRING" id="1432141.A0A015MSM4"/>
<dbReference type="UniPathway" id="UPA00378"/>
<evidence type="ECO:0000256" key="3">
    <source>
        <dbReference type="ARBA" id="ARBA00008743"/>
    </source>
</evidence>
<dbReference type="PANTHER" id="PTHR10830">
    <property type="entry name" value="DOLICHYL-DIPHOSPHOOLIGOSACCHARIDE--PROTEIN GLYCOSYLTRANSFERASE 48 KDA SUBUNIT"/>
    <property type="match status" value="1"/>
</dbReference>
<feature type="signal peptide" evidence="8">
    <location>
        <begin position="1"/>
        <end position="20"/>
    </location>
</feature>
<evidence type="ECO:0000256" key="4">
    <source>
        <dbReference type="ARBA" id="ARBA00022692"/>
    </source>
</evidence>
<evidence type="ECO:0000256" key="7">
    <source>
        <dbReference type="ARBA" id="ARBA00023136"/>
    </source>
</evidence>
<organism evidence="11 12">
    <name type="scientific">Rhizophagus irregularis (strain DAOM 197198w)</name>
    <name type="common">Glomus intraradices</name>
    <dbReference type="NCBI Taxonomy" id="1432141"/>
    <lineage>
        <taxon>Eukaryota</taxon>
        <taxon>Fungi</taxon>
        <taxon>Fungi incertae sedis</taxon>
        <taxon>Mucoromycota</taxon>
        <taxon>Glomeromycotina</taxon>
        <taxon>Glomeromycetes</taxon>
        <taxon>Glomerales</taxon>
        <taxon>Glomeraceae</taxon>
        <taxon>Rhizophagus</taxon>
    </lineage>
</organism>
<comment type="caution">
    <text evidence="11">The sequence shown here is derived from an EMBL/GenBank/DDBJ whole genome shotgun (WGS) entry which is preliminary data.</text>
</comment>
<feature type="domain" description="OST48 N-terminal" evidence="9">
    <location>
        <begin position="27"/>
        <end position="281"/>
    </location>
</feature>
<dbReference type="OMA" id="AHDEYPR"/>
<dbReference type="HOGENOM" id="CLU_031804_0_0_1"/>
<evidence type="ECO:0000313" key="11">
    <source>
        <dbReference type="EMBL" id="EXX69718.1"/>
    </source>
</evidence>
<sequence>MRQILSIVILVFVALILVESKSTTGPRVLVLLDNEDDKNLYTKFFGSLEGRDYIITYKTTKDPNPSIELFSYGERVYDHFINFAQKKVKTDSINPTSLINFMNDGGNLLLVISSEITENIRNFARELDIEIDERDTSVIDHFNYNISDDGKHTLLVSSNVVNNEAILSKEVIEGPPVLFRGIGHKVGPVPLLTRILWANDTAYSYETGDDQVVDREPLAIGNSIGLISALQARNNARVTLVGSLEFFSDRFFDSPVQKPKSSESYYKSGNEAFVNDLAKWTFQEKGVLRVTSRLHYKDEEYEQLEIYRIKDNFTYTIDISEYVNDQWQAFNGNDVQLELIMLDPYIRVNLTALPTTIEHQEIQARRYKAHVQLPDVYGVFTLKVNYKRPGYTYIVDTTTITIRHFRHNEYPRFISAAYPYYTGAASMGIGFLLFCFIWIFNKDAGKSTAEKKKLN</sequence>
<dbReference type="InterPro" id="IPR005013">
    <property type="entry name" value="DDOST_48_kDa_subunit"/>
</dbReference>
<dbReference type="Proteomes" id="UP000022910">
    <property type="component" value="Unassembled WGS sequence"/>
</dbReference>
<dbReference type="InterPro" id="IPR055457">
    <property type="entry name" value="OST48_N"/>
</dbReference>
<comment type="subcellular location">
    <subcellularLocation>
        <location evidence="8">Endoplasmic reticulum membrane</location>
        <topology evidence="8">Single-pass type I membrane protein</topology>
    </subcellularLocation>
    <subcellularLocation>
        <location evidence="1">Membrane</location>
        <topology evidence="1">Single-pass type I membrane protein</topology>
    </subcellularLocation>
</comment>
<comment type="subunit">
    <text evidence="8">Component of the oligosaccharyltransferase (OST) complex.</text>
</comment>
<protein>
    <recommendedName>
        <fullName evidence="8">Dolichyl-diphosphooligosaccharide--protein glycosyltransferase subunit WBP1</fullName>
        <shortName evidence="8">Oligosaccharyl transferase subunit WBP1</shortName>
    </recommendedName>
</protein>
<proteinExistence type="inferred from homology"/>
<comment type="pathway">
    <text evidence="2 8">Protein modification; protein glycosylation.</text>
</comment>
<dbReference type="EMBL" id="JEMT01016792">
    <property type="protein sequence ID" value="EXX69718.1"/>
    <property type="molecule type" value="Genomic_DNA"/>
</dbReference>
<evidence type="ECO:0000256" key="6">
    <source>
        <dbReference type="ARBA" id="ARBA00022989"/>
    </source>
</evidence>
<evidence type="ECO:0000256" key="2">
    <source>
        <dbReference type="ARBA" id="ARBA00004922"/>
    </source>
</evidence>
<keyword evidence="8" id="KW-0732">Signal</keyword>
<keyword evidence="7 8" id="KW-0472">Membrane</keyword>
<evidence type="ECO:0000256" key="1">
    <source>
        <dbReference type="ARBA" id="ARBA00004479"/>
    </source>
</evidence>
<comment type="similarity">
    <text evidence="3 8">Belongs to the DDOST 48 kDa subunit family.</text>
</comment>
<feature type="chain" id="PRO_5005100800" description="Dolichyl-diphosphooligosaccharide--protein glycosyltransferase subunit WBP1" evidence="8">
    <location>
        <begin position="21"/>
        <end position="455"/>
    </location>
</feature>